<dbReference type="GO" id="GO:0016787">
    <property type="term" value="F:hydrolase activity"/>
    <property type="evidence" value="ECO:0007669"/>
    <property type="project" value="UniProtKB-KW"/>
</dbReference>
<dbReference type="GO" id="GO:0006281">
    <property type="term" value="P:DNA repair"/>
    <property type="evidence" value="ECO:0007669"/>
    <property type="project" value="UniProtKB-KW"/>
</dbReference>
<dbReference type="GO" id="GO:0043139">
    <property type="term" value="F:5'-3' DNA helicase activity"/>
    <property type="evidence" value="ECO:0007669"/>
    <property type="project" value="UniProtKB-EC"/>
</dbReference>
<comment type="caution">
    <text evidence="3">The sequence shown here is derived from an EMBL/GenBank/DDBJ whole genome shotgun (WGS) entry which is preliminary data.</text>
</comment>
<keyword evidence="1" id="KW-0067">ATP-binding</keyword>
<gene>
    <name evidence="3" type="ORF">Sradi_6033500</name>
</gene>
<dbReference type="GO" id="GO:0000723">
    <property type="term" value="P:telomere maintenance"/>
    <property type="evidence" value="ECO:0007669"/>
    <property type="project" value="InterPro"/>
</dbReference>
<proteinExistence type="inferred from homology"/>
<dbReference type="GO" id="GO:0005524">
    <property type="term" value="F:ATP binding"/>
    <property type="evidence" value="ECO:0007669"/>
    <property type="project" value="UniProtKB-KW"/>
</dbReference>
<dbReference type="GO" id="GO:0006310">
    <property type="term" value="P:DNA recombination"/>
    <property type="evidence" value="ECO:0007669"/>
    <property type="project" value="UniProtKB-KW"/>
</dbReference>
<keyword evidence="1" id="KW-0547">Nucleotide-binding</keyword>
<evidence type="ECO:0000313" key="3">
    <source>
        <dbReference type="EMBL" id="KAL0306162.1"/>
    </source>
</evidence>
<dbReference type="PANTHER" id="PTHR10492:SF57">
    <property type="entry name" value="ATP-DEPENDENT DNA HELICASE"/>
    <property type="match status" value="1"/>
</dbReference>
<reference evidence="3" key="1">
    <citation type="submission" date="2020-06" db="EMBL/GenBank/DDBJ databases">
        <authorList>
            <person name="Li T."/>
            <person name="Hu X."/>
            <person name="Zhang T."/>
            <person name="Song X."/>
            <person name="Zhang H."/>
            <person name="Dai N."/>
            <person name="Sheng W."/>
            <person name="Hou X."/>
            <person name="Wei L."/>
        </authorList>
    </citation>
    <scope>NUCLEOTIDE SEQUENCE</scope>
    <source>
        <strain evidence="3">G02</strain>
        <tissue evidence="3">Leaf</tissue>
    </source>
</reference>
<keyword evidence="1" id="KW-0347">Helicase</keyword>
<dbReference type="AlphaFoldDB" id="A0AAW2KIA7"/>
<comment type="cofactor">
    <cofactor evidence="1">
        <name>Mg(2+)</name>
        <dbReference type="ChEBI" id="CHEBI:18420"/>
    </cofactor>
</comment>
<name>A0AAW2KIA7_SESRA</name>
<dbReference type="Gene3D" id="2.40.50.140">
    <property type="entry name" value="Nucleic acid-binding proteins"/>
    <property type="match status" value="1"/>
</dbReference>
<evidence type="ECO:0000256" key="1">
    <source>
        <dbReference type="RuleBase" id="RU363044"/>
    </source>
</evidence>
<organism evidence="3">
    <name type="scientific">Sesamum radiatum</name>
    <name type="common">Black benniseed</name>
    <dbReference type="NCBI Taxonomy" id="300843"/>
    <lineage>
        <taxon>Eukaryota</taxon>
        <taxon>Viridiplantae</taxon>
        <taxon>Streptophyta</taxon>
        <taxon>Embryophyta</taxon>
        <taxon>Tracheophyta</taxon>
        <taxon>Spermatophyta</taxon>
        <taxon>Magnoliopsida</taxon>
        <taxon>eudicotyledons</taxon>
        <taxon>Gunneridae</taxon>
        <taxon>Pentapetalae</taxon>
        <taxon>asterids</taxon>
        <taxon>lamiids</taxon>
        <taxon>Lamiales</taxon>
        <taxon>Pedaliaceae</taxon>
        <taxon>Sesamum</taxon>
    </lineage>
</organism>
<keyword evidence="1" id="KW-0234">DNA repair</keyword>
<protein>
    <recommendedName>
        <fullName evidence="1">ATP-dependent DNA helicase</fullName>
        <ecNumber evidence="1">5.6.2.3</ecNumber>
    </recommendedName>
</protein>
<dbReference type="InterPro" id="IPR012340">
    <property type="entry name" value="NA-bd_OB-fold"/>
</dbReference>
<dbReference type="EC" id="5.6.2.3" evidence="1"/>
<keyword evidence="1" id="KW-0378">Hydrolase</keyword>
<dbReference type="PANTHER" id="PTHR10492">
    <property type="match status" value="1"/>
</dbReference>
<keyword evidence="1" id="KW-0227">DNA damage</keyword>
<dbReference type="SUPFAM" id="SSF50249">
    <property type="entry name" value="Nucleic acid-binding proteins"/>
    <property type="match status" value="1"/>
</dbReference>
<dbReference type="SUPFAM" id="SSF52540">
    <property type="entry name" value="P-loop containing nucleoside triphosphate hydrolases"/>
    <property type="match status" value="2"/>
</dbReference>
<reference evidence="3" key="2">
    <citation type="journal article" date="2024" name="Plant">
        <title>Genomic evolution and insights into agronomic trait innovations of Sesamum species.</title>
        <authorList>
            <person name="Miao H."/>
            <person name="Wang L."/>
            <person name="Qu L."/>
            <person name="Liu H."/>
            <person name="Sun Y."/>
            <person name="Le M."/>
            <person name="Wang Q."/>
            <person name="Wei S."/>
            <person name="Zheng Y."/>
            <person name="Lin W."/>
            <person name="Duan Y."/>
            <person name="Cao H."/>
            <person name="Xiong S."/>
            <person name="Wang X."/>
            <person name="Wei L."/>
            <person name="Li C."/>
            <person name="Ma Q."/>
            <person name="Ju M."/>
            <person name="Zhao R."/>
            <person name="Li G."/>
            <person name="Mu C."/>
            <person name="Tian Q."/>
            <person name="Mei H."/>
            <person name="Zhang T."/>
            <person name="Gao T."/>
            <person name="Zhang H."/>
        </authorList>
    </citation>
    <scope>NUCLEOTIDE SEQUENCE</scope>
    <source>
        <strain evidence="3">G02</strain>
    </source>
</reference>
<dbReference type="EMBL" id="JACGWJ010000028">
    <property type="protein sequence ID" value="KAL0306162.1"/>
    <property type="molecule type" value="Genomic_DNA"/>
</dbReference>
<feature type="domain" description="DNA helicase Pif1-like DEAD-box helicase" evidence="2">
    <location>
        <begin position="334"/>
        <end position="555"/>
    </location>
</feature>
<dbReference type="InterPro" id="IPR027417">
    <property type="entry name" value="P-loop_NTPase"/>
</dbReference>
<dbReference type="Pfam" id="PF05970">
    <property type="entry name" value="PIF1"/>
    <property type="match status" value="1"/>
</dbReference>
<accession>A0AAW2KIA7</accession>
<dbReference type="InterPro" id="IPR010285">
    <property type="entry name" value="DNA_helicase_pif1-like_DEAD"/>
</dbReference>
<comment type="catalytic activity">
    <reaction evidence="1">
        <text>ATP + H2O = ADP + phosphate + H(+)</text>
        <dbReference type="Rhea" id="RHEA:13065"/>
        <dbReference type="ChEBI" id="CHEBI:15377"/>
        <dbReference type="ChEBI" id="CHEBI:15378"/>
        <dbReference type="ChEBI" id="CHEBI:30616"/>
        <dbReference type="ChEBI" id="CHEBI:43474"/>
        <dbReference type="ChEBI" id="CHEBI:456216"/>
        <dbReference type="EC" id="5.6.2.3"/>
    </reaction>
</comment>
<evidence type="ECO:0000259" key="2">
    <source>
        <dbReference type="Pfam" id="PF05970"/>
    </source>
</evidence>
<dbReference type="Gene3D" id="3.40.50.300">
    <property type="entry name" value="P-loop containing nucleotide triphosphate hydrolases"/>
    <property type="match status" value="1"/>
</dbReference>
<comment type="similarity">
    <text evidence="1">Belongs to the helicase family.</text>
</comment>
<sequence>MYKYTYKGIDMATIVIENNADNPQNNGEHMYRHVDEIKQYLDCRYVSAIEACWRIYEFELQKQYPSVERLQYHLPNEQFVVFNEDDHLYDVVNRNGVQDTMLTKWFEANKKYPVARTLTYVQFPTAWVWKRDKKQWEMRKKGKCIGRLPYAHPNSGEKYYLRMLLYKVCGAECHKDIRTFEGSVYPTFKQACSARGLLDDDNEWHEALSEASSWASPIKLRNMFCTMLMFSEITDSFGLWERHWRVMTDDLQYRLRRELRDNSVHISDENLKEWGLHEIECILNRNGKTLGDFPPMPLPSSRSFGIITNRLIREELDYDSVAEEQSFRSYFNGLNNDQLRVFNAIIQAYERKCGGLFFVNGSGGTGKTYLWKTIIAKFRSQNKVVLSVASSGIAALLLPGGRTAHSRFKIPFELVETSHCPINLNTDLAHLIQEASLIIWDEAPMMHRYGFEAVSKTLKDLLKQNENFSAEKPFGGKLCILGGDFKQILPVVTKGRRESIVAASLHKSDIWSQCQVMHLKMNMRLNAQNDSTQPLERLRSFAEWIDMIGEGKIRSLSFPDSRGSDWIEIPEEFLIEHGDNSLLQLIDSTYPQLGSMYSDAAYLKERAILAPKNSDVDVINSMMLSMIPGEVRQFCSADTLCPGETSVCEQHESSRITTFNKDVCDTRIEKASEQNDDFLRNFYHIVRLKDTRSYINFDDQLIDIFGLVICVTECRLSPNGLLAREIVLLDTTMTAVRLVLCGRFGMEEGETLLRTINQNNIVLACGVVVRDLEGQLVCESCNDVVNATIRFRVQLRVKDSSGVIDLRLLNKQAEYVFRKEATYFKDLQEKVFSKLLDYIT</sequence>
<keyword evidence="1" id="KW-0233">DNA recombination</keyword>